<accession>N8WRJ1</accession>
<dbReference type="HOGENOM" id="CLU_1830803_0_0_6"/>
<dbReference type="EMBL" id="APPI01000003">
    <property type="protein sequence ID" value="ENV14727.1"/>
    <property type="molecule type" value="Genomic_DNA"/>
</dbReference>
<comment type="caution">
    <text evidence="1">The sequence shown here is derived from an EMBL/GenBank/DDBJ whole genome shotgun (WGS) entry which is preliminary data.</text>
</comment>
<protein>
    <submittedName>
        <fullName evidence="1">Uncharacterized protein</fullName>
    </submittedName>
</protein>
<name>N8WRJ1_9GAMM</name>
<reference evidence="1 2" key="1">
    <citation type="submission" date="2013-02" db="EMBL/GenBank/DDBJ databases">
        <title>The Genome Sequence of Acinetobacter schindleri NIPH 900.</title>
        <authorList>
            <consortium name="The Broad Institute Genome Sequencing Platform"/>
            <consortium name="The Broad Institute Genome Sequencing Center for Infectious Disease"/>
            <person name="Cerqueira G."/>
            <person name="Feldgarden M."/>
            <person name="Courvalin P."/>
            <person name="Perichon B."/>
            <person name="Grillot-Courvalin C."/>
            <person name="Clermont D."/>
            <person name="Rocha E."/>
            <person name="Yoon E.-J."/>
            <person name="Nemec A."/>
            <person name="Walker B."/>
            <person name="Young S.K."/>
            <person name="Zeng Q."/>
            <person name="Gargeya S."/>
            <person name="Fitzgerald M."/>
            <person name="Haas B."/>
            <person name="Abouelleil A."/>
            <person name="Alvarado L."/>
            <person name="Arachchi H.M."/>
            <person name="Berlin A.M."/>
            <person name="Chapman S.B."/>
            <person name="Dewar J."/>
            <person name="Goldberg J."/>
            <person name="Griggs A."/>
            <person name="Gujja S."/>
            <person name="Hansen M."/>
            <person name="Howarth C."/>
            <person name="Imamovic A."/>
            <person name="Larimer J."/>
            <person name="McCowan C."/>
            <person name="Murphy C."/>
            <person name="Neiman D."/>
            <person name="Pearson M."/>
            <person name="Priest M."/>
            <person name="Roberts A."/>
            <person name="Saif S."/>
            <person name="Shea T."/>
            <person name="Sisk P."/>
            <person name="Sykes S."/>
            <person name="Wortman J."/>
            <person name="Nusbaum C."/>
            <person name="Birren B."/>
        </authorList>
    </citation>
    <scope>NUCLEOTIDE SEQUENCE [LARGE SCALE GENOMIC DNA]</scope>
    <source>
        <strain evidence="1 2">NIPH 900</strain>
    </source>
</reference>
<dbReference type="RefSeq" id="WP_004811484.1">
    <property type="nucleotide sequence ID" value="NZ_KB849446.1"/>
</dbReference>
<dbReference type="Proteomes" id="UP000018438">
    <property type="component" value="Unassembled WGS sequence"/>
</dbReference>
<organism evidence="1 2">
    <name type="scientific">Acinetobacter schindleri NIPH 900</name>
    <dbReference type="NCBI Taxonomy" id="1217675"/>
    <lineage>
        <taxon>Bacteria</taxon>
        <taxon>Pseudomonadati</taxon>
        <taxon>Pseudomonadota</taxon>
        <taxon>Gammaproteobacteria</taxon>
        <taxon>Moraxellales</taxon>
        <taxon>Moraxellaceae</taxon>
        <taxon>Acinetobacter</taxon>
    </lineage>
</organism>
<evidence type="ECO:0000313" key="1">
    <source>
        <dbReference type="EMBL" id="ENV14727.1"/>
    </source>
</evidence>
<keyword evidence="2" id="KW-1185">Reference proteome</keyword>
<proteinExistence type="predicted"/>
<gene>
    <name evidence="1" type="ORF">F965_00073</name>
</gene>
<sequence length="140" mass="16428">MNKPVTLEDLGGFEAAVAVFRNMPENSVYRFKRRMICYEALEQLLIEYVKDQYAFDRGDKVIYLSDGVPVDHIIHEVVGHTIDYQGVPRCLVKMSDSGNIYPFYMTQWRLATKPEIRRYRAKCKRVERDQEKNKQEGSSQ</sequence>
<dbReference type="AlphaFoldDB" id="N8WRJ1"/>
<evidence type="ECO:0000313" key="2">
    <source>
        <dbReference type="Proteomes" id="UP000018438"/>
    </source>
</evidence>
<dbReference type="PATRIC" id="fig|1217675.3.peg.68"/>